<proteinExistence type="predicted"/>
<protein>
    <submittedName>
        <fullName evidence="1">Unannotated protein</fullName>
    </submittedName>
</protein>
<reference evidence="1" key="1">
    <citation type="submission" date="2020-05" db="EMBL/GenBank/DDBJ databases">
        <authorList>
            <person name="Chiriac C."/>
            <person name="Salcher M."/>
            <person name="Ghai R."/>
            <person name="Kavagutti S V."/>
        </authorList>
    </citation>
    <scope>NUCLEOTIDE SEQUENCE</scope>
</reference>
<organism evidence="1">
    <name type="scientific">freshwater metagenome</name>
    <dbReference type="NCBI Taxonomy" id="449393"/>
    <lineage>
        <taxon>unclassified sequences</taxon>
        <taxon>metagenomes</taxon>
        <taxon>ecological metagenomes</taxon>
    </lineage>
</organism>
<sequence>MPGNTYSTGSSIVITFLPPSLMARSVAYSVVVFPAPVGPAQMTMPNGAWMSLDHSS</sequence>
<gene>
    <name evidence="1" type="ORF">UFOPK3417_00813</name>
</gene>
<accession>A0A6J7DU13</accession>
<dbReference type="AlphaFoldDB" id="A0A6J7DU13"/>
<evidence type="ECO:0000313" key="1">
    <source>
        <dbReference type="EMBL" id="CAB4872365.1"/>
    </source>
</evidence>
<name>A0A6J7DU13_9ZZZZ</name>
<dbReference type="EMBL" id="CAFBLR010000062">
    <property type="protein sequence ID" value="CAB4872365.1"/>
    <property type="molecule type" value="Genomic_DNA"/>
</dbReference>